<evidence type="ECO:0000313" key="2">
    <source>
        <dbReference type="EMBL" id="RID52679.1"/>
    </source>
</evidence>
<evidence type="ECO:0000313" key="3">
    <source>
        <dbReference type="Proteomes" id="UP000264353"/>
    </source>
</evidence>
<feature type="signal peptide" evidence="1">
    <location>
        <begin position="1"/>
        <end position="21"/>
    </location>
</feature>
<gene>
    <name evidence="2" type="ORF">BRARA_G00128</name>
</gene>
<evidence type="ECO:0008006" key="4">
    <source>
        <dbReference type="Google" id="ProtNLM"/>
    </source>
</evidence>
<dbReference type="EMBL" id="CM010634">
    <property type="protein sequence ID" value="RID52679.1"/>
    <property type="molecule type" value="Genomic_DNA"/>
</dbReference>
<dbReference type="AlphaFoldDB" id="A0A397YGV0"/>
<organism evidence="2 3">
    <name type="scientific">Brassica campestris</name>
    <name type="common">Field mustard</name>
    <dbReference type="NCBI Taxonomy" id="3711"/>
    <lineage>
        <taxon>Eukaryota</taxon>
        <taxon>Viridiplantae</taxon>
        <taxon>Streptophyta</taxon>
        <taxon>Embryophyta</taxon>
        <taxon>Tracheophyta</taxon>
        <taxon>Spermatophyta</taxon>
        <taxon>Magnoliopsida</taxon>
        <taxon>eudicotyledons</taxon>
        <taxon>Gunneridae</taxon>
        <taxon>Pentapetalae</taxon>
        <taxon>rosids</taxon>
        <taxon>malvids</taxon>
        <taxon>Brassicales</taxon>
        <taxon>Brassicaceae</taxon>
        <taxon>Brassiceae</taxon>
        <taxon>Brassica</taxon>
    </lineage>
</organism>
<name>A0A397YGV0_BRACM</name>
<evidence type="ECO:0000256" key="1">
    <source>
        <dbReference type="SAM" id="SignalP"/>
    </source>
</evidence>
<protein>
    <recommendedName>
        <fullName evidence="4">Transmembrane protein</fullName>
    </recommendedName>
</protein>
<dbReference type="Proteomes" id="UP000264353">
    <property type="component" value="Chromosome A7"/>
</dbReference>
<reference evidence="2 3" key="1">
    <citation type="submission" date="2018-06" db="EMBL/GenBank/DDBJ databases">
        <title>WGS assembly of Brassica rapa FPsc.</title>
        <authorList>
            <person name="Bowman J."/>
            <person name="Kohchi T."/>
            <person name="Yamato K."/>
            <person name="Jenkins J."/>
            <person name="Shu S."/>
            <person name="Ishizaki K."/>
            <person name="Yamaoka S."/>
            <person name="Nishihama R."/>
            <person name="Nakamura Y."/>
            <person name="Berger F."/>
            <person name="Adam C."/>
            <person name="Aki S."/>
            <person name="Althoff F."/>
            <person name="Araki T."/>
            <person name="Arteaga-Vazquez M."/>
            <person name="Balasubrmanian S."/>
            <person name="Bauer D."/>
            <person name="Boehm C."/>
            <person name="Briginshaw L."/>
            <person name="Caballero-Perez J."/>
            <person name="Catarino B."/>
            <person name="Chen F."/>
            <person name="Chiyoda S."/>
            <person name="Chovatia M."/>
            <person name="Davies K."/>
            <person name="Delmans M."/>
            <person name="Demura T."/>
            <person name="Dierschke T."/>
            <person name="Dolan L."/>
            <person name="Dorantes-Acosta A."/>
            <person name="Eklund D."/>
            <person name="Florent S."/>
            <person name="Flores-Sandoval E."/>
            <person name="Fujiyama A."/>
            <person name="Fukuzawa H."/>
            <person name="Galik B."/>
            <person name="Grimanelli D."/>
            <person name="Grimwood J."/>
            <person name="Grossniklaus U."/>
            <person name="Hamada T."/>
            <person name="Haseloff J."/>
            <person name="Hetherington A."/>
            <person name="Higo A."/>
            <person name="Hirakawa Y."/>
            <person name="Hundley H."/>
            <person name="Ikeda Y."/>
            <person name="Inoue K."/>
            <person name="Inoue S."/>
            <person name="Ishida S."/>
            <person name="Jia Q."/>
            <person name="Kakita M."/>
            <person name="Kanazawa T."/>
            <person name="Kawai Y."/>
            <person name="Kawashima T."/>
            <person name="Kennedy M."/>
            <person name="Kinose K."/>
            <person name="Kinoshita T."/>
            <person name="Kohara Y."/>
            <person name="Koide E."/>
            <person name="Komatsu K."/>
            <person name="Kopischke S."/>
            <person name="Kubo M."/>
            <person name="Kyozuka J."/>
            <person name="Lagercrantz U."/>
            <person name="Lin S."/>
            <person name="Lindquist E."/>
            <person name="Lipzen A."/>
            <person name="Lu C."/>
            <person name="Luna E."/>
            <person name="Martienssen R."/>
            <person name="Minamino N."/>
            <person name="Mizutani M."/>
            <person name="Mizutani M."/>
            <person name="Mochizuki N."/>
            <person name="Monte I."/>
            <person name="Mosher R."/>
            <person name="Nagasaki H."/>
            <person name="Nakagami H."/>
            <person name="Naramoto S."/>
            <person name="Nishitani K."/>
            <person name="Ohtani M."/>
            <person name="Okamoto T."/>
            <person name="Okumura M."/>
            <person name="Phillips J."/>
            <person name="Pollak B."/>
            <person name="Reinders A."/>
            <person name="Roevekamp M."/>
            <person name="Sano R."/>
            <person name="Sawa S."/>
            <person name="Schmid M."/>
            <person name="Shirakawa M."/>
            <person name="Solano R."/>
            <person name="Spunde A."/>
            <person name="Suetsugu N."/>
            <person name="Sugano S."/>
            <person name="Sugiyama A."/>
            <person name="Sun R."/>
            <person name="Suzuki Y."/>
            <person name="Takenaka M."/>
            <person name="Takezawa D."/>
            <person name="Tomogane H."/>
            <person name="Tsuzuki M."/>
            <person name="Ueda T."/>
            <person name="Umeda M."/>
            <person name="Ward J."/>
            <person name="Watanabe Y."/>
            <person name="Yazaki K."/>
            <person name="Yokoyama R."/>
            <person name="Yoshitake Y."/>
            <person name="Yotsui I."/>
            <person name="Zachgo S."/>
            <person name="Schmutz J."/>
        </authorList>
    </citation>
    <scope>NUCLEOTIDE SEQUENCE [LARGE SCALE GENOMIC DNA]</scope>
    <source>
        <strain evidence="3">cv. B-3</strain>
    </source>
</reference>
<accession>A0A397YGV0</accession>
<keyword evidence="1" id="KW-0732">Signal</keyword>
<feature type="chain" id="PRO_5017389215" description="Transmembrane protein" evidence="1">
    <location>
        <begin position="22"/>
        <end position="67"/>
    </location>
</feature>
<sequence>MTMKKTLQAFLLLSLVHILLCASFQVGVTEATFRHLGVGAVKQTSMIGRQMIAVGAPPAPQDGHGRF</sequence>
<proteinExistence type="predicted"/>